<feature type="region of interest" description="Disordered" evidence="1">
    <location>
        <begin position="155"/>
        <end position="175"/>
    </location>
</feature>
<protein>
    <submittedName>
        <fullName evidence="2">Uncharacterized protein</fullName>
    </submittedName>
</protein>
<name>A0A849C342_9NOCA</name>
<dbReference type="AlphaFoldDB" id="A0A849C342"/>
<reference evidence="2 3" key="1">
    <citation type="submission" date="2020-05" db="EMBL/GenBank/DDBJ databases">
        <title>MicrobeNet Type strains.</title>
        <authorList>
            <person name="Nicholson A.C."/>
        </authorList>
    </citation>
    <scope>NUCLEOTIDE SEQUENCE [LARGE SCALE GENOMIC DNA]</scope>
    <source>
        <strain evidence="2 3">JCM 3224</strain>
    </source>
</reference>
<sequence length="198" mass="21175">MTVQARSDSCSDFAVDRGFARLDGASKPLGDAVLPVAHHPASHSTFQQPGPFAPARRIQERPVLLVRESGFLDHCGRCERKAVLELPGIDGAALQRFPTASVVEDHRNGGSAERIGLAVEICLHGLREFRVLGDFYGQVDSRAVLLQFGAPQFSRAGRGESASAPQPTGLPGSRELEDGFVGQGVRCFLHTGDSRCGV</sequence>
<dbReference type="EMBL" id="JABELX010000009">
    <property type="protein sequence ID" value="NNH73153.1"/>
    <property type="molecule type" value="Genomic_DNA"/>
</dbReference>
<organism evidence="2 3">
    <name type="scientific">Nocardia uniformis</name>
    <dbReference type="NCBI Taxonomy" id="53432"/>
    <lineage>
        <taxon>Bacteria</taxon>
        <taxon>Bacillati</taxon>
        <taxon>Actinomycetota</taxon>
        <taxon>Actinomycetes</taxon>
        <taxon>Mycobacteriales</taxon>
        <taxon>Nocardiaceae</taxon>
        <taxon>Nocardia</taxon>
    </lineage>
</organism>
<evidence type="ECO:0000256" key="1">
    <source>
        <dbReference type="SAM" id="MobiDB-lite"/>
    </source>
</evidence>
<dbReference type="Proteomes" id="UP000586827">
    <property type="component" value="Unassembled WGS sequence"/>
</dbReference>
<evidence type="ECO:0000313" key="3">
    <source>
        <dbReference type="Proteomes" id="UP000586827"/>
    </source>
</evidence>
<keyword evidence="3" id="KW-1185">Reference proteome</keyword>
<comment type="caution">
    <text evidence="2">The sequence shown here is derived from an EMBL/GenBank/DDBJ whole genome shotgun (WGS) entry which is preliminary data.</text>
</comment>
<dbReference type="RefSeq" id="WP_170264279.1">
    <property type="nucleotide sequence ID" value="NZ_JABELX010000009.1"/>
</dbReference>
<proteinExistence type="predicted"/>
<accession>A0A849C342</accession>
<evidence type="ECO:0000313" key="2">
    <source>
        <dbReference type="EMBL" id="NNH73153.1"/>
    </source>
</evidence>
<gene>
    <name evidence="2" type="ORF">HLB23_25385</name>
</gene>